<organism evidence="10 11">
    <name type="scientific">Phaedon cochleariae</name>
    <name type="common">Mustard beetle</name>
    <dbReference type="NCBI Taxonomy" id="80249"/>
    <lineage>
        <taxon>Eukaryota</taxon>
        <taxon>Metazoa</taxon>
        <taxon>Ecdysozoa</taxon>
        <taxon>Arthropoda</taxon>
        <taxon>Hexapoda</taxon>
        <taxon>Insecta</taxon>
        <taxon>Pterygota</taxon>
        <taxon>Neoptera</taxon>
        <taxon>Endopterygota</taxon>
        <taxon>Coleoptera</taxon>
        <taxon>Polyphaga</taxon>
        <taxon>Cucujiformia</taxon>
        <taxon>Chrysomeloidea</taxon>
        <taxon>Chrysomelidae</taxon>
        <taxon>Chrysomelinae</taxon>
        <taxon>Chrysomelini</taxon>
        <taxon>Phaedon</taxon>
    </lineage>
</organism>
<dbReference type="SUPFAM" id="SSF140111">
    <property type="entry name" value="Endosomal sorting complex assembly domain"/>
    <property type="match status" value="1"/>
</dbReference>
<evidence type="ECO:0000259" key="9">
    <source>
        <dbReference type="PROSITE" id="PS51314"/>
    </source>
</evidence>
<evidence type="ECO:0000256" key="8">
    <source>
        <dbReference type="SAM" id="Coils"/>
    </source>
</evidence>
<dbReference type="EMBL" id="OU896715">
    <property type="protein sequence ID" value="CAG9825082.1"/>
    <property type="molecule type" value="Genomic_DNA"/>
</dbReference>
<keyword evidence="3 7" id="KW-0813">Transport</keyword>
<dbReference type="GO" id="GO:0006623">
    <property type="term" value="P:protein targeting to vacuole"/>
    <property type="evidence" value="ECO:0007669"/>
    <property type="project" value="TreeGrafter"/>
</dbReference>
<dbReference type="GO" id="GO:0043162">
    <property type="term" value="P:ubiquitin-dependent protein catabolic process via the multivesicular body sorting pathway"/>
    <property type="evidence" value="ECO:0007669"/>
    <property type="project" value="TreeGrafter"/>
</dbReference>
<proteinExistence type="inferred from homology"/>
<gene>
    <name evidence="10" type="ORF">PHAECO_LOCUS12487</name>
</gene>
<dbReference type="GO" id="GO:0006612">
    <property type="term" value="P:protein targeting to membrane"/>
    <property type="evidence" value="ECO:0007669"/>
    <property type="project" value="TreeGrafter"/>
</dbReference>
<keyword evidence="5 7" id="KW-0653">Protein transport</keyword>
<accession>A0A9N9SMI5</accession>
<dbReference type="InterPro" id="IPR009851">
    <property type="entry name" value="Mod_r"/>
</dbReference>
<keyword evidence="4" id="KW-0967">Endosome</keyword>
<evidence type="ECO:0000256" key="5">
    <source>
        <dbReference type="ARBA" id="ARBA00022927"/>
    </source>
</evidence>
<comment type="subcellular location">
    <subcellularLocation>
        <location evidence="1">Late endosome membrane</location>
        <topology evidence="1">Peripheral membrane protein</topology>
    </subcellularLocation>
</comment>
<protein>
    <recommendedName>
        <fullName evidence="9">VPS37 C-terminal domain-containing protein</fullName>
    </recommendedName>
</protein>
<dbReference type="InterPro" id="IPR016135">
    <property type="entry name" value="UBQ-conjugating_enzyme/RWD"/>
</dbReference>
<dbReference type="GO" id="GO:0031902">
    <property type="term" value="C:late endosome membrane"/>
    <property type="evidence" value="ECO:0007669"/>
    <property type="project" value="UniProtKB-SubCell"/>
</dbReference>
<evidence type="ECO:0000313" key="10">
    <source>
        <dbReference type="EMBL" id="CAG9825082.1"/>
    </source>
</evidence>
<evidence type="ECO:0000313" key="11">
    <source>
        <dbReference type="Proteomes" id="UP001153737"/>
    </source>
</evidence>
<dbReference type="CDD" id="cd11685">
    <property type="entry name" value="UEV_TSG101-like"/>
    <property type="match status" value="1"/>
</dbReference>
<evidence type="ECO:0000256" key="2">
    <source>
        <dbReference type="ARBA" id="ARBA00007617"/>
    </source>
</evidence>
<dbReference type="GO" id="GO:0000813">
    <property type="term" value="C:ESCRT I complex"/>
    <property type="evidence" value="ECO:0007669"/>
    <property type="project" value="UniProtKB-ARBA"/>
</dbReference>
<dbReference type="OrthoDB" id="10260857at2759"/>
<evidence type="ECO:0000256" key="6">
    <source>
        <dbReference type="ARBA" id="ARBA00025010"/>
    </source>
</evidence>
<name>A0A9N9SMI5_PHACE</name>
<feature type="coiled-coil region" evidence="8">
    <location>
        <begin position="201"/>
        <end position="246"/>
    </location>
</feature>
<dbReference type="InterPro" id="IPR037202">
    <property type="entry name" value="ESCRT_assembly_dom"/>
</dbReference>
<reference evidence="10" key="2">
    <citation type="submission" date="2022-10" db="EMBL/GenBank/DDBJ databases">
        <authorList>
            <consortium name="ENA_rothamsted_submissions"/>
            <consortium name="culmorum"/>
            <person name="King R."/>
        </authorList>
    </citation>
    <scope>NUCLEOTIDE SEQUENCE</scope>
</reference>
<evidence type="ECO:0000256" key="1">
    <source>
        <dbReference type="ARBA" id="ARBA00004633"/>
    </source>
</evidence>
<comment type="function">
    <text evidence="6">Component of the ESCRT-I complex, a regulator of vesicular trafficking process. Required for the sorting of endocytic ubiquitinated cargos into multivesicular bodies. May be involved in cell growth and differentiation.</text>
</comment>
<evidence type="ECO:0000256" key="7">
    <source>
        <dbReference type="PROSITE-ProRule" id="PRU00646"/>
    </source>
</evidence>
<dbReference type="SUPFAM" id="SSF54495">
    <property type="entry name" value="UBC-like"/>
    <property type="match status" value="1"/>
</dbReference>
<keyword evidence="11" id="KW-1185">Reference proteome</keyword>
<dbReference type="AlphaFoldDB" id="A0A9N9SMI5"/>
<sequence length="334" mass="38024">MLPRAFKTDAEIRQQQINTLKIFNDKVTEILEGEEYDVLFSSGGHNFCLKVSLGKEFPKEKPILKIVPVIIHHWINEDGEVKSAPGLLNFTLHSDLGRVVQAIIREFQRSPPPLASNNSTNIVSPTIPINGEIRSSPINYQSFPAVQSLSPPTPMTLSNNSQLPHPSLAFPELLNLSLEELNFLNENSDRQDEFIDDLPIMKKQNKALDDLILQVEDLAELNLSKEEKLQELRKDVNSRIEEVNKLAFDNERLHSVYKSLSDKYTPRHIKEQLGLAAEKADRETEKVAESFLNGETDVEKFLADFIKIKTLSQTRKTKEEKLSQQLDRLERAGF</sequence>
<dbReference type="PANTHER" id="PTHR13678:SF25">
    <property type="entry name" value="EG:115C2.5 PROTEIN"/>
    <property type="match status" value="1"/>
</dbReference>
<dbReference type="PANTHER" id="PTHR13678">
    <property type="entry name" value="VACUOLAR PROTEIN SORTING-ASSOCIATED PROTEIN 37"/>
    <property type="match status" value="1"/>
</dbReference>
<dbReference type="Proteomes" id="UP001153737">
    <property type="component" value="Chromosome 9"/>
</dbReference>
<evidence type="ECO:0000256" key="3">
    <source>
        <dbReference type="ARBA" id="ARBA00022448"/>
    </source>
</evidence>
<dbReference type="Pfam" id="PF07200">
    <property type="entry name" value="Mod_r"/>
    <property type="match status" value="1"/>
</dbReference>
<keyword evidence="8" id="KW-0175">Coiled coil</keyword>
<reference evidence="10" key="1">
    <citation type="submission" date="2022-01" db="EMBL/GenBank/DDBJ databases">
        <authorList>
            <person name="King R."/>
        </authorList>
    </citation>
    <scope>NUCLEOTIDE SEQUENCE</scope>
</reference>
<dbReference type="PROSITE" id="PS51314">
    <property type="entry name" value="VPS37_C"/>
    <property type="match status" value="1"/>
</dbReference>
<comment type="similarity">
    <text evidence="2">Belongs to the VPS37 family.</text>
</comment>
<feature type="domain" description="VPS37 C-terminal" evidence="9">
    <location>
        <begin position="248"/>
        <end position="334"/>
    </location>
</feature>
<evidence type="ECO:0000256" key="4">
    <source>
        <dbReference type="ARBA" id="ARBA00022753"/>
    </source>
</evidence>